<proteinExistence type="predicted"/>
<name>A0AAV5CPF1_ELECO</name>
<sequence length="80" mass="8883">MGVHLVDCTSLKQMINKAMLLETAYKRVEKERESKRKSATQVNRPGGPQRPRFSGPPVSESQFGRSSQGQGYSSAPHSYT</sequence>
<evidence type="ECO:0000313" key="3">
    <source>
        <dbReference type="Proteomes" id="UP001054889"/>
    </source>
</evidence>
<organism evidence="2 3">
    <name type="scientific">Eleusine coracana subsp. coracana</name>
    <dbReference type="NCBI Taxonomy" id="191504"/>
    <lineage>
        <taxon>Eukaryota</taxon>
        <taxon>Viridiplantae</taxon>
        <taxon>Streptophyta</taxon>
        <taxon>Embryophyta</taxon>
        <taxon>Tracheophyta</taxon>
        <taxon>Spermatophyta</taxon>
        <taxon>Magnoliopsida</taxon>
        <taxon>Liliopsida</taxon>
        <taxon>Poales</taxon>
        <taxon>Poaceae</taxon>
        <taxon>PACMAD clade</taxon>
        <taxon>Chloridoideae</taxon>
        <taxon>Cynodonteae</taxon>
        <taxon>Eleusininae</taxon>
        <taxon>Eleusine</taxon>
    </lineage>
</organism>
<comment type="caution">
    <text evidence="2">The sequence shown here is derived from an EMBL/GenBank/DDBJ whole genome shotgun (WGS) entry which is preliminary data.</text>
</comment>
<protein>
    <submittedName>
        <fullName evidence="2">Uncharacterized protein</fullName>
    </submittedName>
</protein>
<feature type="compositionally biased region" description="Polar residues" evidence="1">
    <location>
        <begin position="59"/>
        <end position="80"/>
    </location>
</feature>
<keyword evidence="3" id="KW-1185">Reference proteome</keyword>
<evidence type="ECO:0000313" key="2">
    <source>
        <dbReference type="EMBL" id="GJM99958.1"/>
    </source>
</evidence>
<feature type="region of interest" description="Disordered" evidence="1">
    <location>
        <begin position="28"/>
        <end position="80"/>
    </location>
</feature>
<dbReference type="AlphaFoldDB" id="A0AAV5CPF1"/>
<gene>
    <name evidence="2" type="primary">ga17101</name>
    <name evidence="2" type="ORF">PR202_ga17101</name>
</gene>
<reference evidence="2" key="1">
    <citation type="journal article" date="2018" name="DNA Res.">
        <title>Multiple hybrid de novo genome assembly of finger millet, an orphan allotetraploid crop.</title>
        <authorList>
            <person name="Hatakeyama M."/>
            <person name="Aluri S."/>
            <person name="Balachadran M.T."/>
            <person name="Sivarajan S.R."/>
            <person name="Patrignani A."/>
            <person name="Gruter S."/>
            <person name="Poveda L."/>
            <person name="Shimizu-Inatsugi R."/>
            <person name="Baeten J."/>
            <person name="Francoijs K.J."/>
            <person name="Nataraja K.N."/>
            <person name="Reddy Y.A.N."/>
            <person name="Phadnis S."/>
            <person name="Ravikumar R.L."/>
            <person name="Schlapbach R."/>
            <person name="Sreeman S.M."/>
            <person name="Shimizu K.K."/>
        </authorList>
    </citation>
    <scope>NUCLEOTIDE SEQUENCE</scope>
</reference>
<reference evidence="2" key="2">
    <citation type="submission" date="2021-12" db="EMBL/GenBank/DDBJ databases">
        <title>Resequencing data analysis of finger millet.</title>
        <authorList>
            <person name="Hatakeyama M."/>
            <person name="Aluri S."/>
            <person name="Balachadran M.T."/>
            <person name="Sivarajan S.R."/>
            <person name="Poveda L."/>
            <person name="Shimizu-Inatsugi R."/>
            <person name="Schlapbach R."/>
            <person name="Sreeman S.M."/>
            <person name="Shimizu K.K."/>
        </authorList>
    </citation>
    <scope>NUCLEOTIDE SEQUENCE</scope>
</reference>
<accession>A0AAV5CPF1</accession>
<dbReference type="Proteomes" id="UP001054889">
    <property type="component" value="Unassembled WGS sequence"/>
</dbReference>
<evidence type="ECO:0000256" key="1">
    <source>
        <dbReference type="SAM" id="MobiDB-lite"/>
    </source>
</evidence>
<dbReference type="EMBL" id="BQKI01000008">
    <property type="protein sequence ID" value="GJM99958.1"/>
    <property type="molecule type" value="Genomic_DNA"/>
</dbReference>